<evidence type="ECO:0000313" key="3">
    <source>
        <dbReference type="Proteomes" id="UP000001188"/>
    </source>
</evidence>
<accession>B0RNC7</accession>
<evidence type="ECO:0000313" key="2">
    <source>
        <dbReference type="EMBL" id="CAP49962.1"/>
    </source>
</evidence>
<dbReference type="AlphaFoldDB" id="B0RNC7"/>
<sequence length="127" mass="14044">MRMMTGLLLALPLLLGTGAASATKVRQSVAYPQALQGIWDLGPHACKLPMNPDSDTPIHIEKTWLRGHEHQQTPISIRRVSSDPHAWLVSAKSDIAPDIRTDDLYILKGGYLVISDGKSVSQYRRCQ</sequence>
<keyword evidence="1" id="KW-0732">Signal</keyword>
<dbReference type="EMBL" id="AM920689">
    <property type="protein sequence ID" value="CAP49962.1"/>
    <property type="molecule type" value="Genomic_DNA"/>
</dbReference>
<evidence type="ECO:0000256" key="1">
    <source>
        <dbReference type="SAM" id="SignalP"/>
    </source>
</evidence>
<dbReference type="Proteomes" id="UP000001188">
    <property type="component" value="Chromosome"/>
</dbReference>
<proteinExistence type="predicted"/>
<organism evidence="2 3">
    <name type="scientific">Xanthomonas campestris pv. campestris (strain B100)</name>
    <dbReference type="NCBI Taxonomy" id="509169"/>
    <lineage>
        <taxon>Bacteria</taxon>
        <taxon>Pseudomonadati</taxon>
        <taxon>Pseudomonadota</taxon>
        <taxon>Gammaproteobacteria</taxon>
        <taxon>Lysobacterales</taxon>
        <taxon>Lysobacteraceae</taxon>
        <taxon>Xanthomonas</taxon>
    </lineage>
</organism>
<feature type="signal peptide" evidence="1">
    <location>
        <begin position="1"/>
        <end position="22"/>
    </location>
</feature>
<gene>
    <name evidence="2" type="ORF">XCCB100_0625</name>
</gene>
<dbReference type="HOGENOM" id="CLU_1969662_0_0_6"/>
<name>B0RNC7_XANCB</name>
<protein>
    <submittedName>
        <fullName evidence="2">Exported protein</fullName>
    </submittedName>
</protein>
<feature type="chain" id="PRO_5002754261" evidence="1">
    <location>
        <begin position="23"/>
        <end position="127"/>
    </location>
</feature>
<reference evidence="2 3" key="1">
    <citation type="journal article" date="2008" name="J. Biotechnol.">
        <title>The genome of Xanthomonas campestris pv. campestris B100 and its use for the reconstruction of metabolic pathways involved in xanthan biosynthesis.</title>
        <authorList>
            <person name="Vorholter F.J."/>
            <person name="Schneiker S."/>
            <person name="Goesmann A."/>
            <person name="Krause L."/>
            <person name="Bekel T."/>
            <person name="Kaiser O."/>
            <person name="Linke B."/>
            <person name="Patschkowski T."/>
            <person name="Ruckert C."/>
            <person name="Schmid J."/>
            <person name="Sidhu V.K."/>
            <person name="Sieber V."/>
            <person name="Tauch A."/>
            <person name="Watt S.A."/>
            <person name="Weisshaar B."/>
            <person name="Becker A."/>
            <person name="Niehaus K."/>
            <person name="Puhler A."/>
        </authorList>
    </citation>
    <scope>NUCLEOTIDE SEQUENCE [LARGE SCALE GENOMIC DNA]</scope>
    <source>
        <strain evidence="2 3">B100</strain>
    </source>
</reference>
<dbReference type="KEGG" id="xca:xcc-b100_0625"/>